<gene>
    <name evidence="2" type="ORF">PsYK624_059500</name>
</gene>
<dbReference type="Pfam" id="PF17667">
    <property type="entry name" value="Pkinase_fungal"/>
    <property type="match status" value="1"/>
</dbReference>
<organism evidence="2 3">
    <name type="scientific">Phanerochaete sordida</name>
    <dbReference type="NCBI Taxonomy" id="48140"/>
    <lineage>
        <taxon>Eukaryota</taxon>
        <taxon>Fungi</taxon>
        <taxon>Dikarya</taxon>
        <taxon>Basidiomycota</taxon>
        <taxon>Agaricomycotina</taxon>
        <taxon>Agaricomycetes</taxon>
        <taxon>Polyporales</taxon>
        <taxon>Phanerochaetaceae</taxon>
        <taxon>Phanerochaete</taxon>
    </lineage>
</organism>
<reference evidence="2 3" key="1">
    <citation type="submission" date="2021-08" db="EMBL/GenBank/DDBJ databases">
        <title>Draft Genome Sequence of Phanerochaete sordida strain YK-624.</title>
        <authorList>
            <person name="Mori T."/>
            <person name="Dohra H."/>
            <person name="Suzuki T."/>
            <person name="Kawagishi H."/>
            <person name="Hirai H."/>
        </authorList>
    </citation>
    <scope>NUCLEOTIDE SEQUENCE [LARGE SCALE GENOMIC DNA]</scope>
    <source>
        <strain evidence="2 3">YK-624</strain>
    </source>
</reference>
<sequence length="613" mass="68514">MYAPLEILFDEIGTRCGANRKFYNTRSSGTTLEDQFLSSSLVQPDFILRDQSDDATKASKISWRVVLACVKVKCPRSDGPHYNAGDGSLRKVKNIVAQAADYSRIHLAHRPFQLFSMTLLIYGSFFNVSVYDRGGVVHSQEMAMYDDNGLTDNFILVVRRMLKDLAVEELGQEQGVSMYSSIENDTTGDHYPRFLVPAVANQPAENNSWITTGLAVWSSYSLIGRGTAVWRVEHPKTQKVYIMKSAWRHTDRRPEAEIYRYLQSKRLTGTRGIADFLVGEDVSLVCADQHDRALSVNALRPSDAVLDEDIILHRVVLPSVGRPLWEFDDPEHFLRALLAIVKGIEALQKHGILHRDLSIGNVLLSADRREGYEAFLTDFEFARIEAIVDEHNPVTIMPLPKERTLPSEATNTRTRSTINRGPQMTGTLQFMAIDLLRNVVSYYGQLFAAGTSTDAAPTISTQHEVKHDLESLIWVADYALYRRAFERTKNLPSKDPARGGVQRALKQDFGHTKATQIVQARSAMMLPTFWLDFERQHVLAQIEEPLGAILLVLMTQVLAQNTGTAAQGVSNPDFVQKILTITGTDNTPKRAGQPLTCGLLDSVLSALLLDVKP</sequence>
<protein>
    <recommendedName>
        <fullName evidence="1">Protein kinase domain-containing protein</fullName>
    </recommendedName>
</protein>
<dbReference type="AlphaFoldDB" id="A0A9P3G8H5"/>
<dbReference type="GO" id="GO:0005524">
    <property type="term" value="F:ATP binding"/>
    <property type="evidence" value="ECO:0007669"/>
    <property type="project" value="InterPro"/>
</dbReference>
<dbReference type="OrthoDB" id="3271155at2759"/>
<dbReference type="InterPro" id="IPR008266">
    <property type="entry name" value="Tyr_kinase_AS"/>
</dbReference>
<dbReference type="InterPro" id="IPR011009">
    <property type="entry name" value="Kinase-like_dom_sf"/>
</dbReference>
<dbReference type="PANTHER" id="PTHR38248">
    <property type="entry name" value="FUNK1 6"/>
    <property type="match status" value="1"/>
</dbReference>
<evidence type="ECO:0000259" key="1">
    <source>
        <dbReference type="PROSITE" id="PS50011"/>
    </source>
</evidence>
<dbReference type="PROSITE" id="PS00109">
    <property type="entry name" value="PROTEIN_KINASE_TYR"/>
    <property type="match status" value="1"/>
</dbReference>
<name>A0A9P3G8H5_9APHY</name>
<dbReference type="InterPro" id="IPR000719">
    <property type="entry name" value="Prot_kinase_dom"/>
</dbReference>
<dbReference type="SMART" id="SM00220">
    <property type="entry name" value="S_TKc"/>
    <property type="match status" value="1"/>
</dbReference>
<dbReference type="SUPFAM" id="SSF56112">
    <property type="entry name" value="Protein kinase-like (PK-like)"/>
    <property type="match status" value="1"/>
</dbReference>
<evidence type="ECO:0000313" key="2">
    <source>
        <dbReference type="EMBL" id="GJE89840.1"/>
    </source>
</evidence>
<feature type="domain" description="Protein kinase" evidence="1">
    <location>
        <begin position="217"/>
        <end position="613"/>
    </location>
</feature>
<comment type="caution">
    <text evidence="2">The sequence shown here is derived from an EMBL/GenBank/DDBJ whole genome shotgun (WGS) entry which is preliminary data.</text>
</comment>
<dbReference type="InterPro" id="IPR040976">
    <property type="entry name" value="Pkinase_fungal"/>
</dbReference>
<dbReference type="GO" id="GO:0004672">
    <property type="term" value="F:protein kinase activity"/>
    <property type="evidence" value="ECO:0007669"/>
    <property type="project" value="InterPro"/>
</dbReference>
<dbReference type="EMBL" id="BPQB01000014">
    <property type="protein sequence ID" value="GJE89840.1"/>
    <property type="molecule type" value="Genomic_DNA"/>
</dbReference>
<keyword evidence="3" id="KW-1185">Reference proteome</keyword>
<dbReference type="Gene3D" id="1.10.510.10">
    <property type="entry name" value="Transferase(Phosphotransferase) domain 1"/>
    <property type="match status" value="1"/>
</dbReference>
<dbReference type="PANTHER" id="PTHR38248:SF2">
    <property type="entry name" value="FUNK1 11"/>
    <property type="match status" value="1"/>
</dbReference>
<dbReference type="PROSITE" id="PS50011">
    <property type="entry name" value="PROTEIN_KINASE_DOM"/>
    <property type="match status" value="1"/>
</dbReference>
<proteinExistence type="predicted"/>
<accession>A0A9P3G8H5</accession>
<evidence type="ECO:0000313" key="3">
    <source>
        <dbReference type="Proteomes" id="UP000703269"/>
    </source>
</evidence>
<dbReference type="Proteomes" id="UP000703269">
    <property type="component" value="Unassembled WGS sequence"/>
</dbReference>